<evidence type="ECO:0000313" key="1">
    <source>
        <dbReference type="EMBL" id="TGL59217.1"/>
    </source>
</evidence>
<dbReference type="Proteomes" id="UP000297693">
    <property type="component" value="Unassembled WGS sequence"/>
</dbReference>
<dbReference type="RefSeq" id="WP_135623743.1">
    <property type="nucleotide sequence ID" value="NZ_RQGD01000025.1"/>
</dbReference>
<protein>
    <submittedName>
        <fullName evidence="1">Uncharacterized protein</fullName>
    </submittedName>
</protein>
<accession>A0A4R9K4N7</accession>
<comment type="caution">
    <text evidence="1">The sequence shown here is derived from an EMBL/GenBank/DDBJ whole genome shotgun (WGS) entry which is preliminary data.</text>
</comment>
<evidence type="ECO:0000313" key="2">
    <source>
        <dbReference type="Proteomes" id="UP000297693"/>
    </source>
</evidence>
<gene>
    <name evidence="1" type="ORF">EHQ58_09925</name>
</gene>
<name>A0A4R9K4N7_9LEPT</name>
<proteinExistence type="predicted"/>
<sequence>MICSCSRHYLGDPLDHKSIQGNKKFAISYELVGWGLEDDKIHASEVLSTLHKSGEFAEVKSAFRYPLENRIQIILQSSQRIKIFFGEQSEPVSRNLERNPTKMIFTFVNRVLLIRTFFIVPFFQKEKTSITFRHWKENRIVKDYTYSLDNYIVIGWVPLLFRPFDDHKEIESIYAKATEKFISDFYGDNL</sequence>
<dbReference type="OrthoDB" id="339340at2"/>
<organism evidence="1 2">
    <name type="scientific">Leptospira ognonensis</name>
    <dbReference type="NCBI Taxonomy" id="2484945"/>
    <lineage>
        <taxon>Bacteria</taxon>
        <taxon>Pseudomonadati</taxon>
        <taxon>Spirochaetota</taxon>
        <taxon>Spirochaetia</taxon>
        <taxon>Leptospirales</taxon>
        <taxon>Leptospiraceae</taxon>
        <taxon>Leptospira</taxon>
    </lineage>
</organism>
<keyword evidence="2" id="KW-1185">Reference proteome</keyword>
<reference evidence="1" key="1">
    <citation type="journal article" date="2019" name="PLoS Negl. Trop. Dis.">
        <title>Revisiting the worldwide diversity of Leptospira species in the environment.</title>
        <authorList>
            <person name="Vincent A.T."/>
            <person name="Schiettekatte O."/>
            <person name="Bourhy P."/>
            <person name="Veyrier F.J."/>
            <person name="Picardeau M."/>
        </authorList>
    </citation>
    <scope>NUCLEOTIDE SEQUENCE [LARGE SCALE GENOMIC DNA]</scope>
    <source>
        <strain evidence="1">201702476</strain>
    </source>
</reference>
<dbReference type="AlphaFoldDB" id="A0A4R9K4N7"/>
<dbReference type="EMBL" id="RQGD01000025">
    <property type="protein sequence ID" value="TGL59217.1"/>
    <property type="molecule type" value="Genomic_DNA"/>
</dbReference>